<dbReference type="Proteomes" id="UP000239494">
    <property type="component" value="Unassembled WGS sequence"/>
</dbReference>
<feature type="transmembrane region" description="Helical" evidence="1">
    <location>
        <begin position="76"/>
        <end position="95"/>
    </location>
</feature>
<reference evidence="2 3" key="1">
    <citation type="submission" date="2018-03" db="EMBL/GenBank/DDBJ databases">
        <title>Genomic Encyclopedia of Archaeal and Bacterial Type Strains, Phase II (KMG-II): from individual species to whole genera.</title>
        <authorList>
            <person name="Goeker M."/>
        </authorList>
    </citation>
    <scope>NUCLEOTIDE SEQUENCE [LARGE SCALE GENOMIC DNA]</scope>
    <source>
        <strain evidence="2 3">DSM 44720</strain>
    </source>
</reference>
<gene>
    <name evidence="2" type="ORF">CLV43_114215</name>
</gene>
<dbReference type="AlphaFoldDB" id="A0A2T0SPG0"/>
<keyword evidence="1" id="KW-0812">Transmembrane</keyword>
<name>A0A2T0SPG0_9PSEU</name>
<feature type="transmembrane region" description="Helical" evidence="1">
    <location>
        <begin position="101"/>
        <end position="120"/>
    </location>
</feature>
<dbReference type="EMBL" id="PVTF01000014">
    <property type="protein sequence ID" value="PRY35297.1"/>
    <property type="molecule type" value="Genomic_DNA"/>
</dbReference>
<evidence type="ECO:0000256" key="1">
    <source>
        <dbReference type="SAM" id="Phobius"/>
    </source>
</evidence>
<proteinExistence type="predicted"/>
<keyword evidence="3" id="KW-1185">Reference proteome</keyword>
<sequence length="122" mass="13129">MIARGKVYVDLANRSATIVDTNGRWRGTWSGVSRTTAGDRIATDGWKFTDNSWRMTTDGGTRKVSRWRVPARVRSCAATGGAILALIAGVALGLVERPVPRAITCAVLGISSAAAVVWMWPR</sequence>
<protein>
    <submittedName>
        <fullName evidence="2">Uncharacterized protein</fullName>
    </submittedName>
</protein>
<keyword evidence="1" id="KW-1133">Transmembrane helix</keyword>
<comment type="caution">
    <text evidence="2">The sequence shown here is derived from an EMBL/GenBank/DDBJ whole genome shotgun (WGS) entry which is preliminary data.</text>
</comment>
<organism evidence="2 3">
    <name type="scientific">Umezawaea tangerina</name>
    <dbReference type="NCBI Taxonomy" id="84725"/>
    <lineage>
        <taxon>Bacteria</taxon>
        <taxon>Bacillati</taxon>
        <taxon>Actinomycetota</taxon>
        <taxon>Actinomycetes</taxon>
        <taxon>Pseudonocardiales</taxon>
        <taxon>Pseudonocardiaceae</taxon>
        <taxon>Umezawaea</taxon>
    </lineage>
</organism>
<evidence type="ECO:0000313" key="2">
    <source>
        <dbReference type="EMBL" id="PRY35297.1"/>
    </source>
</evidence>
<keyword evidence="1" id="KW-0472">Membrane</keyword>
<evidence type="ECO:0000313" key="3">
    <source>
        <dbReference type="Proteomes" id="UP000239494"/>
    </source>
</evidence>
<accession>A0A2T0SPG0</accession>